<dbReference type="AlphaFoldDB" id="A0A0F3NPL8"/>
<name>A0A0F3NPL8_9RICK</name>
<organism evidence="1 2">
    <name type="scientific">Candidatus Neoehrlichia procyonis str. RAC413</name>
    <dbReference type="NCBI Taxonomy" id="1359163"/>
    <lineage>
        <taxon>Bacteria</taxon>
        <taxon>Pseudomonadati</taxon>
        <taxon>Pseudomonadota</taxon>
        <taxon>Alphaproteobacteria</taxon>
        <taxon>Rickettsiales</taxon>
        <taxon>Anaplasmataceae</taxon>
        <taxon>Candidatus Neoehrlichia</taxon>
    </lineage>
</organism>
<accession>A0A0F3NPL8</accession>
<comment type="caution">
    <text evidence="1">The sequence shown here is derived from an EMBL/GenBank/DDBJ whole genome shotgun (WGS) entry which is preliminary data.</text>
</comment>
<reference evidence="1 2" key="1">
    <citation type="submission" date="2015-02" db="EMBL/GenBank/DDBJ databases">
        <title>Genome Sequencing of Rickettsiales.</title>
        <authorList>
            <person name="Daugherty S.C."/>
            <person name="Su Q."/>
            <person name="Abolude K."/>
            <person name="Beier-Sexton M."/>
            <person name="Carlyon J.A."/>
            <person name="Carter R."/>
            <person name="Day N.P."/>
            <person name="Dumler S.J."/>
            <person name="Dyachenko V."/>
            <person name="Godinez A."/>
            <person name="Kurtti T.J."/>
            <person name="Lichay M."/>
            <person name="Mullins K.E."/>
            <person name="Ott S."/>
            <person name="Pappas-Brown V."/>
            <person name="Paris D.H."/>
            <person name="Patel P."/>
            <person name="Richards A.L."/>
            <person name="Sadzewicz L."/>
            <person name="Sears K."/>
            <person name="Seidman D."/>
            <person name="Sengamalay N."/>
            <person name="Stenos J."/>
            <person name="Tallon L.J."/>
            <person name="Vincent G."/>
            <person name="Fraser C.M."/>
            <person name="Munderloh U."/>
            <person name="Dunning-Hotopp J.C."/>
        </authorList>
    </citation>
    <scope>NUCLEOTIDE SEQUENCE [LARGE SCALE GENOMIC DNA]</scope>
    <source>
        <strain evidence="1 2">RAC413</strain>
    </source>
</reference>
<keyword evidence="2" id="KW-1185">Reference proteome</keyword>
<evidence type="ECO:0000313" key="1">
    <source>
        <dbReference type="EMBL" id="KJV68859.1"/>
    </source>
</evidence>
<protein>
    <submittedName>
        <fullName evidence="1">Uncharacterized protein</fullName>
    </submittedName>
</protein>
<dbReference type="EMBL" id="LANX01000001">
    <property type="protein sequence ID" value="KJV68859.1"/>
    <property type="molecule type" value="Genomic_DNA"/>
</dbReference>
<gene>
    <name evidence="1" type="ORF">NLO413_0227</name>
</gene>
<proteinExistence type="predicted"/>
<sequence length="203" mass="23830">MRMSNYLYITVVLLILMYHSVSLAKDLSIQDDSYMNSFSNLYISSSRQNNDIFNIEDIQQNDKTKYNIHFGLRHMHAIKSFNFLRIDLGCLYIVNSTDLLQLNLNYKYNTYLNIYWNLNNLLYIHNLNLYVGVGTYLNKIVDVILHNTENNVLTSYASAGIIYKITNSINIYIEYKFTLENFKILKQDFPKFISSVIGIELIL</sequence>
<dbReference type="Proteomes" id="UP000033562">
    <property type="component" value="Unassembled WGS sequence"/>
</dbReference>
<dbReference type="STRING" id="1359163.NLO413_0227"/>
<evidence type="ECO:0000313" key="2">
    <source>
        <dbReference type="Proteomes" id="UP000033562"/>
    </source>
</evidence>